<name>A0ABX0XUT2_9ACTN</name>
<dbReference type="Pfam" id="PF00440">
    <property type="entry name" value="TetR_N"/>
    <property type="match status" value="1"/>
</dbReference>
<reference evidence="6 7" key="1">
    <citation type="submission" date="2020-03" db="EMBL/GenBank/DDBJ databases">
        <title>WGS of the type strain of Planosporangium spp.</title>
        <authorList>
            <person name="Thawai C."/>
        </authorList>
    </citation>
    <scope>NUCLEOTIDE SEQUENCE [LARGE SCALE GENOMIC DNA]</scope>
    <source>
        <strain evidence="6 7">TBRC 5610</strain>
    </source>
</reference>
<sequence>MVTISGATGPMCGRRERRKRETRAALEAAALRLFAERGYERTTVEDIAEAADVAVRTFFRYYSSKQHVLFGDVAHTIVGRLRAALAERPAGEDPATAVRAAMDVVDIADHEQHQQISARLRLVRQLPELLPAYHMIFEELHDAIAEFVAARTGESTNALYPQLLAGAATLSGRVALRELESGEAGPQRLREVRHRAYDALTSGLSALDAG</sequence>
<gene>
    <name evidence="6" type="ORF">HC031_04415</name>
</gene>
<dbReference type="Gene3D" id="1.10.357.10">
    <property type="entry name" value="Tetracycline Repressor, domain 2"/>
    <property type="match status" value="1"/>
</dbReference>
<dbReference type="Proteomes" id="UP000722989">
    <property type="component" value="Unassembled WGS sequence"/>
</dbReference>
<dbReference type="PRINTS" id="PR00455">
    <property type="entry name" value="HTHTETR"/>
</dbReference>
<keyword evidence="2 4" id="KW-0238">DNA-binding</keyword>
<dbReference type="SUPFAM" id="SSF46689">
    <property type="entry name" value="Homeodomain-like"/>
    <property type="match status" value="1"/>
</dbReference>
<accession>A0ABX0XUT2</accession>
<dbReference type="RefSeq" id="WP_167923845.1">
    <property type="nucleotide sequence ID" value="NZ_JAATVY010000002.1"/>
</dbReference>
<evidence type="ECO:0000313" key="7">
    <source>
        <dbReference type="Proteomes" id="UP000722989"/>
    </source>
</evidence>
<dbReference type="PANTHER" id="PTHR30055">
    <property type="entry name" value="HTH-TYPE TRANSCRIPTIONAL REGULATOR RUTR"/>
    <property type="match status" value="1"/>
</dbReference>
<keyword evidence="1" id="KW-0805">Transcription regulation</keyword>
<evidence type="ECO:0000259" key="5">
    <source>
        <dbReference type="PROSITE" id="PS50977"/>
    </source>
</evidence>
<keyword evidence="3" id="KW-0804">Transcription</keyword>
<dbReference type="PROSITE" id="PS50977">
    <property type="entry name" value="HTH_TETR_2"/>
    <property type="match status" value="1"/>
</dbReference>
<comment type="caution">
    <text evidence="6">The sequence shown here is derived from an EMBL/GenBank/DDBJ whole genome shotgun (WGS) entry which is preliminary data.</text>
</comment>
<dbReference type="InterPro" id="IPR009057">
    <property type="entry name" value="Homeodomain-like_sf"/>
</dbReference>
<evidence type="ECO:0000313" key="6">
    <source>
        <dbReference type="EMBL" id="NJC68974.1"/>
    </source>
</evidence>
<evidence type="ECO:0000256" key="1">
    <source>
        <dbReference type="ARBA" id="ARBA00023015"/>
    </source>
</evidence>
<proteinExistence type="predicted"/>
<dbReference type="InterPro" id="IPR050109">
    <property type="entry name" value="HTH-type_TetR-like_transc_reg"/>
</dbReference>
<organism evidence="6 7">
    <name type="scientific">Planosporangium thailandense</name>
    <dbReference type="NCBI Taxonomy" id="765197"/>
    <lineage>
        <taxon>Bacteria</taxon>
        <taxon>Bacillati</taxon>
        <taxon>Actinomycetota</taxon>
        <taxon>Actinomycetes</taxon>
        <taxon>Micromonosporales</taxon>
        <taxon>Micromonosporaceae</taxon>
        <taxon>Planosporangium</taxon>
    </lineage>
</organism>
<evidence type="ECO:0000256" key="2">
    <source>
        <dbReference type="ARBA" id="ARBA00023125"/>
    </source>
</evidence>
<protein>
    <submittedName>
        <fullName evidence="6">TetR family transcriptional regulator</fullName>
    </submittedName>
</protein>
<dbReference type="InterPro" id="IPR001647">
    <property type="entry name" value="HTH_TetR"/>
</dbReference>
<dbReference type="Gene3D" id="1.10.10.60">
    <property type="entry name" value="Homeodomain-like"/>
    <property type="match status" value="1"/>
</dbReference>
<feature type="DNA-binding region" description="H-T-H motif" evidence="4">
    <location>
        <begin position="43"/>
        <end position="62"/>
    </location>
</feature>
<feature type="domain" description="HTH tetR-type" evidence="5">
    <location>
        <begin position="20"/>
        <end position="80"/>
    </location>
</feature>
<keyword evidence="7" id="KW-1185">Reference proteome</keyword>
<evidence type="ECO:0000256" key="3">
    <source>
        <dbReference type="ARBA" id="ARBA00023163"/>
    </source>
</evidence>
<dbReference type="Pfam" id="PF17754">
    <property type="entry name" value="TetR_C_14"/>
    <property type="match status" value="1"/>
</dbReference>
<dbReference type="InterPro" id="IPR041347">
    <property type="entry name" value="MftR_C"/>
</dbReference>
<evidence type="ECO:0000256" key="4">
    <source>
        <dbReference type="PROSITE-ProRule" id="PRU00335"/>
    </source>
</evidence>
<dbReference type="PANTHER" id="PTHR30055:SF238">
    <property type="entry name" value="MYCOFACTOCIN BIOSYNTHESIS TRANSCRIPTIONAL REGULATOR MFTR-RELATED"/>
    <property type="match status" value="1"/>
</dbReference>
<dbReference type="EMBL" id="JAATVY010000002">
    <property type="protein sequence ID" value="NJC68974.1"/>
    <property type="molecule type" value="Genomic_DNA"/>
</dbReference>